<feature type="domain" description="HTH tetR-type" evidence="3">
    <location>
        <begin position="7"/>
        <end position="67"/>
    </location>
</feature>
<feature type="DNA-binding region" description="H-T-H motif" evidence="2">
    <location>
        <begin position="30"/>
        <end position="49"/>
    </location>
</feature>
<dbReference type="RefSeq" id="WP_425466193.1">
    <property type="nucleotide sequence ID" value="NZ_VNHS01000007.1"/>
</dbReference>
<accession>A0A5S5C2L3</accession>
<dbReference type="SUPFAM" id="SSF46689">
    <property type="entry name" value="Homeodomain-like"/>
    <property type="match status" value="1"/>
</dbReference>
<organism evidence="4 5">
    <name type="scientific">Paenibacillus methanolicus</name>
    <dbReference type="NCBI Taxonomy" id="582686"/>
    <lineage>
        <taxon>Bacteria</taxon>
        <taxon>Bacillati</taxon>
        <taxon>Bacillota</taxon>
        <taxon>Bacilli</taxon>
        <taxon>Bacillales</taxon>
        <taxon>Paenibacillaceae</taxon>
        <taxon>Paenibacillus</taxon>
    </lineage>
</organism>
<dbReference type="PROSITE" id="PS50977">
    <property type="entry name" value="HTH_TETR_2"/>
    <property type="match status" value="1"/>
</dbReference>
<proteinExistence type="predicted"/>
<protein>
    <submittedName>
        <fullName evidence="4">AcrR family transcriptional regulator</fullName>
    </submittedName>
</protein>
<dbReference type="GO" id="GO:0003700">
    <property type="term" value="F:DNA-binding transcription factor activity"/>
    <property type="evidence" value="ECO:0007669"/>
    <property type="project" value="TreeGrafter"/>
</dbReference>
<sequence>MMDPDKMSSSDRLLWAAINLISEKGYNGVTTQEIAAAAGLSEKTLFRQFGSKQNLLESALDRFHYAEEMRTLFQEKLVWELEADLLTVCRTYHAVMNRNRKLIQISMKDEAQLPGFKERSRQHPLQLLDFLTNYFIAMGERGKLIQTDPRLQAFTFMMSQFGAFLNDLEAGDNYPDIALEPYMLASVRLFARALTP</sequence>
<dbReference type="InterPro" id="IPR050109">
    <property type="entry name" value="HTH-type_TetR-like_transc_reg"/>
</dbReference>
<keyword evidence="5" id="KW-1185">Reference proteome</keyword>
<dbReference type="EMBL" id="VNHS01000007">
    <property type="protein sequence ID" value="TYP73399.1"/>
    <property type="molecule type" value="Genomic_DNA"/>
</dbReference>
<dbReference type="InterPro" id="IPR009057">
    <property type="entry name" value="Homeodomain-like_sf"/>
</dbReference>
<dbReference type="Pfam" id="PF00440">
    <property type="entry name" value="TetR_N"/>
    <property type="match status" value="1"/>
</dbReference>
<dbReference type="PANTHER" id="PTHR30055:SF226">
    <property type="entry name" value="HTH-TYPE TRANSCRIPTIONAL REGULATOR PKSA"/>
    <property type="match status" value="1"/>
</dbReference>
<dbReference type="Proteomes" id="UP000323257">
    <property type="component" value="Unassembled WGS sequence"/>
</dbReference>
<dbReference type="Gene3D" id="1.10.357.10">
    <property type="entry name" value="Tetracycline Repressor, domain 2"/>
    <property type="match status" value="1"/>
</dbReference>
<name>A0A5S5C2L3_9BACL</name>
<dbReference type="PRINTS" id="PR00455">
    <property type="entry name" value="HTHTETR"/>
</dbReference>
<evidence type="ECO:0000256" key="1">
    <source>
        <dbReference type="ARBA" id="ARBA00023125"/>
    </source>
</evidence>
<evidence type="ECO:0000313" key="5">
    <source>
        <dbReference type="Proteomes" id="UP000323257"/>
    </source>
</evidence>
<reference evidence="4 5" key="1">
    <citation type="submission" date="2019-07" db="EMBL/GenBank/DDBJ databases">
        <title>Genomic Encyclopedia of Type Strains, Phase III (KMG-III): the genomes of soil and plant-associated and newly described type strains.</title>
        <authorList>
            <person name="Whitman W."/>
        </authorList>
    </citation>
    <scope>NUCLEOTIDE SEQUENCE [LARGE SCALE GENOMIC DNA]</scope>
    <source>
        <strain evidence="4 5">BL24</strain>
    </source>
</reference>
<comment type="caution">
    <text evidence="4">The sequence shown here is derived from an EMBL/GenBank/DDBJ whole genome shotgun (WGS) entry which is preliminary data.</text>
</comment>
<keyword evidence="1 2" id="KW-0238">DNA-binding</keyword>
<dbReference type="AlphaFoldDB" id="A0A5S5C2L3"/>
<evidence type="ECO:0000256" key="2">
    <source>
        <dbReference type="PROSITE-ProRule" id="PRU00335"/>
    </source>
</evidence>
<gene>
    <name evidence="4" type="ORF">BCM02_107383</name>
</gene>
<evidence type="ECO:0000313" key="4">
    <source>
        <dbReference type="EMBL" id="TYP73399.1"/>
    </source>
</evidence>
<evidence type="ECO:0000259" key="3">
    <source>
        <dbReference type="PROSITE" id="PS50977"/>
    </source>
</evidence>
<dbReference type="PANTHER" id="PTHR30055">
    <property type="entry name" value="HTH-TYPE TRANSCRIPTIONAL REGULATOR RUTR"/>
    <property type="match status" value="1"/>
</dbReference>
<dbReference type="InterPro" id="IPR001647">
    <property type="entry name" value="HTH_TetR"/>
</dbReference>
<dbReference type="GO" id="GO:0000976">
    <property type="term" value="F:transcription cis-regulatory region binding"/>
    <property type="evidence" value="ECO:0007669"/>
    <property type="project" value="TreeGrafter"/>
</dbReference>